<dbReference type="EMBL" id="JYDH01000006">
    <property type="protein sequence ID" value="KRY41781.1"/>
    <property type="molecule type" value="Genomic_DNA"/>
</dbReference>
<dbReference type="Proteomes" id="UP000054776">
    <property type="component" value="Unassembled WGS sequence"/>
</dbReference>
<keyword evidence="3" id="KW-1185">Reference proteome</keyword>
<name>A0A0V1BXE0_TRISP</name>
<evidence type="ECO:0000313" key="3">
    <source>
        <dbReference type="Proteomes" id="UP000054776"/>
    </source>
</evidence>
<gene>
    <name evidence="2" type="ORF">T01_2430</name>
</gene>
<organism evidence="2 3">
    <name type="scientific">Trichinella spiralis</name>
    <name type="common">Trichina worm</name>
    <dbReference type="NCBI Taxonomy" id="6334"/>
    <lineage>
        <taxon>Eukaryota</taxon>
        <taxon>Metazoa</taxon>
        <taxon>Ecdysozoa</taxon>
        <taxon>Nematoda</taxon>
        <taxon>Enoplea</taxon>
        <taxon>Dorylaimia</taxon>
        <taxon>Trichinellida</taxon>
        <taxon>Trichinellidae</taxon>
        <taxon>Trichinella</taxon>
    </lineage>
</organism>
<dbReference type="InParanoid" id="A0A0V1BXE0"/>
<proteinExistence type="predicted"/>
<comment type="caution">
    <text evidence="2">The sequence shown here is derived from an EMBL/GenBank/DDBJ whole genome shotgun (WGS) entry which is preliminary data.</text>
</comment>
<dbReference type="OrthoDB" id="5920288at2759"/>
<feature type="signal peptide" evidence="1">
    <location>
        <begin position="1"/>
        <end position="17"/>
    </location>
</feature>
<evidence type="ECO:0000256" key="1">
    <source>
        <dbReference type="SAM" id="SignalP"/>
    </source>
</evidence>
<protein>
    <submittedName>
        <fullName evidence="2">Uncharacterized protein</fullName>
    </submittedName>
</protein>
<feature type="chain" id="PRO_5006875544" evidence="1">
    <location>
        <begin position="18"/>
        <end position="165"/>
    </location>
</feature>
<reference evidence="2 3" key="1">
    <citation type="submission" date="2015-01" db="EMBL/GenBank/DDBJ databases">
        <title>Evolution of Trichinella species and genotypes.</title>
        <authorList>
            <person name="Korhonen P.K."/>
            <person name="Edoardo P."/>
            <person name="Giuseppe L.R."/>
            <person name="Gasser R.B."/>
        </authorList>
    </citation>
    <scope>NUCLEOTIDE SEQUENCE [LARGE SCALE GENOMIC DNA]</scope>
    <source>
        <strain evidence="2">ISS3</strain>
    </source>
</reference>
<dbReference type="AlphaFoldDB" id="A0A0V1BXE0"/>
<keyword evidence="1" id="KW-0732">Signal</keyword>
<sequence length="165" mass="17918">MVMALQFIIALDSPALASQPIAKLATWIVDLVGIEFFPVTRDEVDFTNFTQTSPAETKRHKANVYDHTTLKAPHPARSAKLSNVGLTSVPESETANCKKCAKTAPMILEMVFTATVVLKGLLIHLANVYDHTTLKAPHPARSAKLSNVGLTSVPESETVWEHAVS</sequence>
<evidence type="ECO:0000313" key="2">
    <source>
        <dbReference type="EMBL" id="KRY41781.1"/>
    </source>
</evidence>
<accession>A0A0V1BXE0</accession>